<gene>
    <name evidence="2" type="ORF">CLV39_0652</name>
</gene>
<proteinExistence type="predicted"/>
<keyword evidence="1" id="KW-1133">Transmembrane helix</keyword>
<accession>A0A3M0BI11</accession>
<keyword evidence="3" id="KW-1185">Reference proteome</keyword>
<evidence type="ECO:0000313" key="3">
    <source>
        <dbReference type="Proteomes" id="UP000280842"/>
    </source>
</evidence>
<protein>
    <submittedName>
        <fullName evidence="2">Uncharacterized protein</fullName>
    </submittedName>
</protein>
<dbReference type="Proteomes" id="UP000280842">
    <property type="component" value="Unassembled WGS sequence"/>
</dbReference>
<evidence type="ECO:0000256" key="1">
    <source>
        <dbReference type="SAM" id="Phobius"/>
    </source>
</evidence>
<dbReference type="EMBL" id="REFO01000011">
    <property type="protein sequence ID" value="RMA97000.1"/>
    <property type="molecule type" value="Genomic_DNA"/>
</dbReference>
<comment type="caution">
    <text evidence="2">The sequence shown here is derived from an EMBL/GenBank/DDBJ whole genome shotgun (WGS) entry which is preliminary data.</text>
</comment>
<sequence length="35" mass="4165">MDKTLIIETLLLIFGIGIMVIPTFYRIKKLKEKER</sequence>
<reference evidence="2 3" key="1">
    <citation type="submission" date="2018-10" db="EMBL/GenBank/DDBJ databases">
        <title>Genomic Encyclopedia of Archaeal and Bacterial Type Strains, Phase II (KMG-II): from individual species to whole genera.</title>
        <authorList>
            <person name="Goeker M."/>
        </authorList>
    </citation>
    <scope>NUCLEOTIDE SEQUENCE [LARGE SCALE GENOMIC DNA]</scope>
    <source>
        <strain evidence="2 3">VM1</strain>
    </source>
</reference>
<dbReference type="AlphaFoldDB" id="A0A3M0BI11"/>
<organism evidence="2 3">
    <name type="scientific">Hydrogenothermus marinus</name>
    <dbReference type="NCBI Taxonomy" id="133270"/>
    <lineage>
        <taxon>Bacteria</taxon>
        <taxon>Pseudomonadati</taxon>
        <taxon>Aquificota</taxon>
        <taxon>Aquificia</taxon>
        <taxon>Aquificales</taxon>
        <taxon>Hydrogenothermaceae</taxon>
        <taxon>Hydrogenothermus</taxon>
    </lineage>
</organism>
<keyword evidence="1" id="KW-0472">Membrane</keyword>
<keyword evidence="1" id="KW-0812">Transmembrane</keyword>
<feature type="transmembrane region" description="Helical" evidence="1">
    <location>
        <begin position="6"/>
        <end position="25"/>
    </location>
</feature>
<name>A0A3M0BI11_9AQUI</name>
<evidence type="ECO:0000313" key="2">
    <source>
        <dbReference type="EMBL" id="RMA97000.1"/>
    </source>
</evidence>